<evidence type="ECO:0000313" key="1">
    <source>
        <dbReference type="EMBL" id="KKK55024.1"/>
    </source>
</evidence>
<dbReference type="AlphaFoldDB" id="A0A0F8YLI0"/>
<gene>
    <name evidence="1" type="ORF">LCGC14_3078740</name>
</gene>
<protein>
    <submittedName>
        <fullName evidence="1">Uncharacterized protein</fullName>
    </submittedName>
</protein>
<dbReference type="EMBL" id="LAZR01065697">
    <property type="protein sequence ID" value="KKK55024.1"/>
    <property type="molecule type" value="Genomic_DNA"/>
</dbReference>
<comment type="caution">
    <text evidence="1">The sequence shown here is derived from an EMBL/GenBank/DDBJ whole genome shotgun (WGS) entry which is preliminary data.</text>
</comment>
<name>A0A0F8YLI0_9ZZZZ</name>
<reference evidence="1" key="1">
    <citation type="journal article" date="2015" name="Nature">
        <title>Complex archaea that bridge the gap between prokaryotes and eukaryotes.</title>
        <authorList>
            <person name="Spang A."/>
            <person name="Saw J.H."/>
            <person name="Jorgensen S.L."/>
            <person name="Zaremba-Niedzwiedzka K."/>
            <person name="Martijn J."/>
            <person name="Lind A.E."/>
            <person name="van Eijk R."/>
            <person name="Schleper C."/>
            <person name="Guy L."/>
            <person name="Ettema T.J."/>
        </authorList>
    </citation>
    <scope>NUCLEOTIDE SEQUENCE</scope>
</reference>
<sequence length="118" mass="13813">MSELTVEQVEELNIEMETWNSRYHEKYKPLFADWHRQRGEIEELEQANHDMKDGIRLDIDRIKDLEAEAARLLTVLTKIAYLDCPDDCPDRVVPYCMCVHQAKADALAAIRKEKGPQR</sequence>
<proteinExistence type="predicted"/>
<organism evidence="1">
    <name type="scientific">marine sediment metagenome</name>
    <dbReference type="NCBI Taxonomy" id="412755"/>
    <lineage>
        <taxon>unclassified sequences</taxon>
        <taxon>metagenomes</taxon>
        <taxon>ecological metagenomes</taxon>
    </lineage>
</organism>
<accession>A0A0F8YLI0</accession>